<dbReference type="Proteomes" id="UP001500571">
    <property type="component" value="Unassembled WGS sequence"/>
</dbReference>
<organism evidence="1 2">
    <name type="scientific">Nocardioides panacihumi</name>
    <dbReference type="NCBI Taxonomy" id="400774"/>
    <lineage>
        <taxon>Bacteria</taxon>
        <taxon>Bacillati</taxon>
        <taxon>Actinomycetota</taxon>
        <taxon>Actinomycetes</taxon>
        <taxon>Propionibacteriales</taxon>
        <taxon>Nocardioidaceae</taxon>
        <taxon>Nocardioides</taxon>
    </lineage>
</organism>
<gene>
    <name evidence="1" type="ORF">GCM10009798_07510</name>
</gene>
<evidence type="ECO:0000313" key="2">
    <source>
        <dbReference type="Proteomes" id="UP001500571"/>
    </source>
</evidence>
<reference evidence="1 2" key="1">
    <citation type="journal article" date="2019" name="Int. J. Syst. Evol. Microbiol.">
        <title>The Global Catalogue of Microorganisms (GCM) 10K type strain sequencing project: providing services to taxonomists for standard genome sequencing and annotation.</title>
        <authorList>
            <consortium name="The Broad Institute Genomics Platform"/>
            <consortium name="The Broad Institute Genome Sequencing Center for Infectious Disease"/>
            <person name="Wu L."/>
            <person name="Ma J."/>
        </authorList>
    </citation>
    <scope>NUCLEOTIDE SEQUENCE [LARGE SCALE GENOMIC DNA]</scope>
    <source>
        <strain evidence="1 2">JCM 15309</strain>
    </source>
</reference>
<evidence type="ECO:0008006" key="3">
    <source>
        <dbReference type="Google" id="ProtNLM"/>
    </source>
</evidence>
<dbReference type="EMBL" id="BAAAPB010000001">
    <property type="protein sequence ID" value="GAA1950657.1"/>
    <property type="molecule type" value="Genomic_DNA"/>
</dbReference>
<dbReference type="RefSeq" id="WP_344042553.1">
    <property type="nucleotide sequence ID" value="NZ_BAAAPB010000001.1"/>
</dbReference>
<sequence length="271" mass="27862">MSLFARLLDDAAVFPPGDLPLDRAVPEHLAHRRAEHGALVGPLVVGAGALGDLAPVVAALPPGSLAVAVTTPVSALAEALAAADALTAVRVVAVEVTLSEDMTADEAIGLAGQASDVRVFVELPRDERREPLLAGLARAGLFAKLRTGGLTADAFPREEELASAVVAAVRAGVPFKATAGLHHAVRNTDPGTGFEQHGFLNLLAGTAAARAGEQARDVAQLLAERDPERVVAGVREVDGSVREWFRSFGTCSIAEPVAELAALGLLPKVPA</sequence>
<comment type="caution">
    <text evidence="1">The sequence shown here is derived from an EMBL/GenBank/DDBJ whole genome shotgun (WGS) entry which is preliminary data.</text>
</comment>
<accession>A0ABN2QEX1</accession>
<proteinExistence type="predicted"/>
<keyword evidence="2" id="KW-1185">Reference proteome</keyword>
<name>A0ABN2QEX1_9ACTN</name>
<protein>
    <recommendedName>
        <fullName evidence="3">Transaldolase</fullName>
    </recommendedName>
</protein>
<evidence type="ECO:0000313" key="1">
    <source>
        <dbReference type="EMBL" id="GAA1950657.1"/>
    </source>
</evidence>